<dbReference type="Proteomes" id="UP000886520">
    <property type="component" value="Chromosome 3"/>
</dbReference>
<keyword evidence="2" id="KW-1185">Reference proteome</keyword>
<evidence type="ECO:0000313" key="2">
    <source>
        <dbReference type="Proteomes" id="UP000886520"/>
    </source>
</evidence>
<comment type="caution">
    <text evidence="1">The sequence shown here is derived from an EMBL/GenBank/DDBJ whole genome shotgun (WGS) entry which is preliminary data.</text>
</comment>
<name>A0A9D4VDH4_ADICA</name>
<reference evidence="1" key="1">
    <citation type="submission" date="2021-01" db="EMBL/GenBank/DDBJ databases">
        <title>Adiantum capillus-veneris genome.</title>
        <authorList>
            <person name="Fang Y."/>
            <person name="Liao Q."/>
        </authorList>
    </citation>
    <scope>NUCLEOTIDE SEQUENCE</scope>
    <source>
        <strain evidence="1">H3</strain>
        <tissue evidence="1">Leaf</tissue>
    </source>
</reference>
<dbReference type="AlphaFoldDB" id="A0A9D4VDH4"/>
<gene>
    <name evidence="1" type="ORF">GOP47_0003296</name>
</gene>
<proteinExistence type="predicted"/>
<protein>
    <submittedName>
        <fullName evidence="1">Uncharacterized protein</fullName>
    </submittedName>
</protein>
<evidence type="ECO:0000313" key="1">
    <source>
        <dbReference type="EMBL" id="KAI5083553.1"/>
    </source>
</evidence>
<sequence length="157" mass="17560">MHILQEAVLSLRPPVLSIILGVLLKVLMYHGSFSQLRLIIPHQDTCIAHLVIVIHNAYLRGPWRFLAEGILPSYPSYELTGKTDLDVKHEVKIQFKGTEDCPSFISLSATSHVTDINNQVQSAAMTFIIHPSFIFAGFKLKETFGRKGGSEGRDNFL</sequence>
<accession>A0A9D4VDH4</accession>
<organism evidence="1 2">
    <name type="scientific">Adiantum capillus-veneris</name>
    <name type="common">Maidenhair fern</name>
    <dbReference type="NCBI Taxonomy" id="13818"/>
    <lineage>
        <taxon>Eukaryota</taxon>
        <taxon>Viridiplantae</taxon>
        <taxon>Streptophyta</taxon>
        <taxon>Embryophyta</taxon>
        <taxon>Tracheophyta</taxon>
        <taxon>Polypodiopsida</taxon>
        <taxon>Polypodiidae</taxon>
        <taxon>Polypodiales</taxon>
        <taxon>Pteridineae</taxon>
        <taxon>Pteridaceae</taxon>
        <taxon>Vittarioideae</taxon>
        <taxon>Adiantum</taxon>
    </lineage>
</organism>
<dbReference type="EMBL" id="JABFUD020000002">
    <property type="protein sequence ID" value="KAI5083553.1"/>
    <property type="molecule type" value="Genomic_DNA"/>
</dbReference>